<sequence>MASSLLLPTASHIAALSSLHIHGFSTSRIQQQQPRFLRTTRVPLFHNAATPSFQEGRSNNASSKAAAARGGDDDDDDVDEAAAAALKQLESTSNSVLDFAAANFLPIALVTGVAIGLTFPQPGQLMQQWGVSKWTTSAIFVISGLTLSTGDVAKAAKAWPAVLFGLVSILFITPLMAVPVLRLNLVPRELVTGLAIFCCVPTTLTSGISLTQLAGANTALALALTVTSNLLGIFTMPYMLSALVGHGSGVSLPAGPLLKALVEILLIPLLIGKFIREIFNVQDFVDKRKQKLSFLSIFLLSLVPWMQTSCSRTMLLQLELTQLLAAIAIGICIHAVFLAWNAIVMMYLPAYGGVMVDDQTSAARAVIIVASQKTFPVVVAVVSKLGGAIGETGLLVLPCITYHLTQVILQALVISGAHPKGGFIELYSVLLEPILCWTPCWSTFG</sequence>
<evidence type="ECO:0000313" key="2">
    <source>
        <dbReference type="Proteomes" id="UP000828922"/>
    </source>
</evidence>
<accession>A0ACB8HNM8</accession>
<keyword evidence="2" id="KW-1185">Reference proteome</keyword>
<evidence type="ECO:0000313" key="1">
    <source>
        <dbReference type="EMBL" id="KAH9557856.1"/>
    </source>
</evidence>
<dbReference type="Proteomes" id="UP000828922">
    <property type="component" value="Linkage Group LG07"/>
</dbReference>
<protein>
    <submittedName>
        <fullName evidence="1">Uncharacterized protein</fullName>
    </submittedName>
</protein>
<name>A0ACB8HNM8_9BRYO</name>
<organism evidence="1 2">
    <name type="scientific">Sphagnum magellanicum</name>
    <dbReference type="NCBI Taxonomy" id="128215"/>
    <lineage>
        <taxon>Eukaryota</taxon>
        <taxon>Viridiplantae</taxon>
        <taxon>Streptophyta</taxon>
        <taxon>Embryophyta</taxon>
        <taxon>Bryophyta</taxon>
        <taxon>Sphagnophytina</taxon>
        <taxon>Sphagnopsida</taxon>
        <taxon>Sphagnales</taxon>
        <taxon>Sphagnaceae</taxon>
        <taxon>Sphagnum</taxon>
    </lineage>
</organism>
<dbReference type="EMBL" id="CM038913">
    <property type="protein sequence ID" value="KAH9557856.1"/>
    <property type="molecule type" value="Genomic_DNA"/>
</dbReference>
<comment type="caution">
    <text evidence="1">The sequence shown here is derived from an EMBL/GenBank/DDBJ whole genome shotgun (WGS) entry which is preliminary data.</text>
</comment>
<reference evidence="2" key="1">
    <citation type="journal article" date="2022" name="New Phytol.">
        <title>Phylogenomic structure and speciation in an emerging model: the Sphagnum magellanicum complex (Bryophyta).</title>
        <authorList>
            <person name="Shaw A.J."/>
            <person name="Piatkowski B."/>
            <person name="Duffy A.M."/>
            <person name="Aguero B."/>
            <person name="Imwattana K."/>
            <person name="Nieto-Lugilde M."/>
            <person name="Healey A."/>
            <person name="Weston D.J."/>
            <person name="Patel M.N."/>
            <person name="Schmutz J."/>
            <person name="Grimwood J."/>
            <person name="Yavitt J.B."/>
            <person name="Hassel K."/>
            <person name="Stenoien H.K."/>
            <person name="Flatberg K.I."/>
            <person name="Bickford C.P."/>
            <person name="Hicks K.A."/>
        </authorList>
    </citation>
    <scope>NUCLEOTIDE SEQUENCE [LARGE SCALE GENOMIC DNA]</scope>
</reference>
<proteinExistence type="predicted"/>
<gene>
    <name evidence="1" type="ORF">CY35_07G106600</name>
</gene>